<name>A0A1T3P7Y8_9ACTN</name>
<feature type="compositionally biased region" description="Low complexity" evidence="5">
    <location>
        <begin position="252"/>
        <end position="262"/>
    </location>
</feature>
<dbReference type="PANTHER" id="PTHR38480:SF1">
    <property type="entry name" value="SLR0254 PROTEIN"/>
    <property type="match status" value="1"/>
</dbReference>
<sequence>MSELVTGEAVALDLRPARLPSRAIAMVIDLAAQVALLLAVVWLVSLAVPVDDGALAAALTLTIVVLVVIGWPVAWETASHGRSLGKLALGLRVVRDDGGPIRFRHALVRALLGFFVDFWTTFGCGAVFSSMASTNGKRLGDMAAGTFVVRERTPGVRQLPLPLHPAASAWATGIELSGLSDDLALAIRQYLSRRDQLDPAIAASLAERLTGDTARRIGIGPPPGMHPVVYLAAVLAERQRRDWERHAAAVGGFADGGDAAPSTAPPAPASVPPIPPIPSAPGPRAPTPAPEQTPTPPPPSPPAPAPTPPGFTPPS</sequence>
<evidence type="ECO:0000313" key="8">
    <source>
        <dbReference type="EMBL" id="OPC85132.1"/>
    </source>
</evidence>
<feature type="transmembrane region" description="Helical" evidence="6">
    <location>
        <begin position="110"/>
        <end position="132"/>
    </location>
</feature>
<dbReference type="EMBL" id="MWQN01000001">
    <property type="protein sequence ID" value="OPC85132.1"/>
    <property type="molecule type" value="Genomic_DNA"/>
</dbReference>
<keyword evidence="4 6" id="KW-0472">Membrane</keyword>
<protein>
    <recommendedName>
        <fullName evidence="7">RDD domain-containing protein</fullName>
    </recommendedName>
</protein>
<feature type="compositionally biased region" description="Pro residues" evidence="5">
    <location>
        <begin position="263"/>
        <end position="315"/>
    </location>
</feature>
<accession>A0A1T3P7Y8</accession>
<proteinExistence type="predicted"/>
<evidence type="ECO:0000256" key="5">
    <source>
        <dbReference type="SAM" id="MobiDB-lite"/>
    </source>
</evidence>
<gene>
    <name evidence="8" type="ORF">B4N89_18795</name>
</gene>
<dbReference type="Proteomes" id="UP000190037">
    <property type="component" value="Unassembled WGS sequence"/>
</dbReference>
<comment type="subcellular location">
    <subcellularLocation>
        <location evidence="1">Membrane</location>
        <topology evidence="1">Multi-pass membrane protein</topology>
    </subcellularLocation>
</comment>
<organism evidence="8 9">
    <name type="scientific">Embleya scabrispora</name>
    <dbReference type="NCBI Taxonomy" id="159449"/>
    <lineage>
        <taxon>Bacteria</taxon>
        <taxon>Bacillati</taxon>
        <taxon>Actinomycetota</taxon>
        <taxon>Actinomycetes</taxon>
        <taxon>Kitasatosporales</taxon>
        <taxon>Streptomycetaceae</taxon>
        <taxon>Embleya</taxon>
    </lineage>
</organism>
<dbReference type="GO" id="GO:0016020">
    <property type="term" value="C:membrane"/>
    <property type="evidence" value="ECO:0007669"/>
    <property type="project" value="UniProtKB-SubCell"/>
</dbReference>
<evidence type="ECO:0000313" key="9">
    <source>
        <dbReference type="Proteomes" id="UP000190037"/>
    </source>
</evidence>
<feature type="transmembrane region" description="Helical" evidence="6">
    <location>
        <begin position="23"/>
        <end position="48"/>
    </location>
</feature>
<dbReference type="PANTHER" id="PTHR38480">
    <property type="entry name" value="SLR0254 PROTEIN"/>
    <property type="match status" value="1"/>
</dbReference>
<evidence type="ECO:0000256" key="4">
    <source>
        <dbReference type="ARBA" id="ARBA00023136"/>
    </source>
</evidence>
<evidence type="ECO:0000256" key="1">
    <source>
        <dbReference type="ARBA" id="ARBA00004141"/>
    </source>
</evidence>
<dbReference type="PRINTS" id="PR01217">
    <property type="entry name" value="PRICHEXTENSN"/>
</dbReference>
<dbReference type="AlphaFoldDB" id="A0A1T3P7Y8"/>
<keyword evidence="2 6" id="KW-0812">Transmembrane</keyword>
<evidence type="ECO:0000256" key="6">
    <source>
        <dbReference type="SAM" id="Phobius"/>
    </source>
</evidence>
<feature type="transmembrane region" description="Helical" evidence="6">
    <location>
        <begin position="54"/>
        <end position="74"/>
    </location>
</feature>
<evidence type="ECO:0000256" key="2">
    <source>
        <dbReference type="ARBA" id="ARBA00022692"/>
    </source>
</evidence>
<feature type="domain" description="RDD" evidence="7">
    <location>
        <begin position="17"/>
        <end position="145"/>
    </location>
</feature>
<reference evidence="8 9" key="1">
    <citation type="submission" date="2017-03" db="EMBL/GenBank/DDBJ databases">
        <title>Draft genome sequence of Streptomyces scabrisporus NF3, endophyte isolated from Amphipterygium adstringens.</title>
        <authorList>
            <person name="Vazquez M."/>
            <person name="Ceapa C.D."/>
            <person name="Rodriguez Luna D."/>
            <person name="Sanchez Esquivel S."/>
        </authorList>
    </citation>
    <scope>NUCLEOTIDE SEQUENCE [LARGE SCALE GENOMIC DNA]</scope>
    <source>
        <strain evidence="8 9">NF3</strain>
    </source>
</reference>
<keyword evidence="9" id="KW-1185">Reference proteome</keyword>
<feature type="region of interest" description="Disordered" evidence="5">
    <location>
        <begin position="252"/>
        <end position="315"/>
    </location>
</feature>
<dbReference type="OrthoDB" id="9787732at2"/>
<comment type="caution">
    <text evidence="8">The sequence shown here is derived from an EMBL/GenBank/DDBJ whole genome shotgun (WGS) entry which is preliminary data.</text>
</comment>
<dbReference type="RefSeq" id="WP_078979454.1">
    <property type="nucleotide sequence ID" value="NZ_MWQN01000001.1"/>
</dbReference>
<dbReference type="Pfam" id="PF06271">
    <property type="entry name" value="RDD"/>
    <property type="match status" value="1"/>
</dbReference>
<evidence type="ECO:0000256" key="3">
    <source>
        <dbReference type="ARBA" id="ARBA00022989"/>
    </source>
</evidence>
<keyword evidence="3 6" id="KW-1133">Transmembrane helix</keyword>
<evidence type="ECO:0000259" key="7">
    <source>
        <dbReference type="Pfam" id="PF06271"/>
    </source>
</evidence>
<dbReference type="STRING" id="159449.B4N89_18795"/>
<dbReference type="InterPro" id="IPR010432">
    <property type="entry name" value="RDD"/>
</dbReference>